<dbReference type="Gene3D" id="3.40.50.720">
    <property type="entry name" value="NAD(P)-binding Rossmann-like Domain"/>
    <property type="match status" value="1"/>
</dbReference>
<evidence type="ECO:0000259" key="2">
    <source>
        <dbReference type="Pfam" id="PF05368"/>
    </source>
</evidence>
<keyword evidence="4" id="KW-1185">Reference proteome</keyword>
<organism evidence="3 4">
    <name type="scientific">Cocos nucifera</name>
    <name type="common">Coconut palm</name>
    <dbReference type="NCBI Taxonomy" id="13894"/>
    <lineage>
        <taxon>Eukaryota</taxon>
        <taxon>Viridiplantae</taxon>
        <taxon>Streptophyta</taxon>
        <taxon>Embryophyta</taxon>
        <taxon>Tracheophyta</taxon>
        <taxon>Spermatophyta</taxon>
        <taxon>Magnoliopsida</taxon>
        <taxon>Liliopsida</taxon>
        <taxon>Arecaceae</taxon>
        <taxon>Arecoideae</taxon>
        <taxon>Cocoseae</taxon>
        <taxon>Attaleinae</taxon>
        <taxon>Cocos</taxon>
    </lineage>
</organism>
<dbReference type="InterPro" id="IPR008030">
    <property type="entry name" value="NmrA-like"/>
</dbReference>
<dbReference type="Pfam" id="PF05368">
    <property type="entry name" value="NmrA"/>
    <property type="match status" value="1"/>
</dbReference>
<dbReference type="OrthoDB" id="419598at2759"/>
<dbReference type="InterPro" id="IPR050608">
    <property type="entry name" value="NmrA-type/Isoflavone_red_sf"/>
</dbReference>
<reference evidence="3" key="2">
    <citation type="submission" date="2019-07" db="EMBL/GenBank/DDBJ databases">
        <authorList>
            <person name="Yang Y."/>
            <person name="Bocs S."/>
            <person name="Baudouin L."/>
        </authorList>
    </citation>
    <scope>NUCLEOTIDE SEQUENCE</scope>
    <source>
        <tissue evidence="3">Spear leaf of Hainan Tall coconut</tissue>
    </source>
</reference>
<dbReference type="PANTHER" id="PTHR43349">
    <property type="entry name" value="PINORESINOL REDUCTASE-RELATED"/>
    <property type="match status" value="1"/>
</dbReference>
<accession>A0A8K0N2J8</accession>
<dbReference type="EMBL" id="CM017877">
    <property type="protein sequence ID" value="KAG1346630.1"/>
    <property type="molecule type" value="Genomic_DNA"/>
</dbReference>
<reference evidence="3" key="1">
    <citation type="journal article" date="2017" name="Gigascience">
        <title>The genome draft of coconut (Cocos nucifera).</title>
        <authorList>
            <person name="Xiao Y."/>
            <person name="Xu P."/>
            <person name="Fan H."/>
            <person name="Baudouin L."/>
            <person name="Xia W."/>
            <person name="Bocs S."/>
            <person name="Xu J."/>
            <person name="Li Q."/>
            <person name="Guo A."/>
            <person name="Zhou L."/>
            <person name="Li J."/>
            <person name="Wu Y."/>
            <person name="Ma Z."/>
            <person name="Armero A."/>
            <person name="Issali A.E."/>
            <person name="Liu N."/>
            <person name="Peng M."/>
            <person name="Yang Y."/>
        </authorList>
    </citation>
    <scope>NUCLEOTIDE SEQUENCE</scope>
    <source>
        <tissue evidence="3">Spear leaf of Hainan Tall coconut</tissue>
    </source>
</reference>
<dbReference type="GO" id="GO:0044550">
    <property type="term" value="P:secondary metabolite biosynthetic process"/>
    <property type="evidence" value="ECO:0007669"/>
    <property type="project" value="UniProtKB-ARBA"/>
</dbReference>
<gene>
    <name evidence="3" type="ORF">COCNU_06G004590</name>
</gene>
<dbReference type="Proteomes" id="UP000797356">
    <property type="component" value="Chromosome 6"/>
</dbReference>
<feature type="domain" description="NmrA-like" evidence="2">
    <location>
        <begin position="4"/>
        <end position="106"/>
    </location>
</feature>
<comment type="similarity">
    <text evidence="1">Belongs to the NmrA-type oxidoreductase family. Isoflavone reductase subfamily.</text>
</comment>
<evidence type="ECO:0000256" key="1">
    <source>
        <dbReference type="ARBA" id="ARBA00005725"/>
    </source>
</evidence>
<dbReference type="InterPro" id="IPR036291">
    <property type="entry name" value="NAD(P)-bd_dom_sf"/>
</dbReference>
<sequence length="113" mass="12342">MEGKDRVLILGATGKIGRKLVKASIALGHPTFILFRPENVSNLRNCQMFMEFKMEGAHLFEASLEDHESLVSALKQVDVVVSAVGGGCIMEQLKLIEAIKEVGTIKVPKLSYA</sequence>
<evidence type="ECO:0000313" key="4">
    <source>
        <dbReference type="Proteomes" id="UP000797356"/>
    </source>
</evidence>
<evidence type="ECO:0000313" key="3">
    <source>
        <dbReference type="EMBL" id="KAG1346630.1"/>
    </source>
</evidence>
<proteinExistence type="inferred from homology"/>
<dbReference type="AlphaFoldDB" id="A0A8K0N2J8"/>
<protein>
    <submittedName>
        <fullName evidence="3">Putative Bifunctional pinoresinol-lariciresinol reductase 1</fullName>
    </submittedName>
</protein>
<dbReference type="PANTHER" id="PTHR43349:SF4">
    <property type="entry name" value="PINORESINOL REDUCTASE 1-RELATED"/>
    <property type="match status" value="1"/>
</dbReference>
<dbReference type="GO" id="GO:0010283">
    <property type="term" value="F:pinoresinol reductase activity"/>
    <property type="evidence" value="ECO:0007669"/>
    <property type="project" value="UniProtKB-ARBA"/>
</dbReference>
<name>A0A8K0N2J8_COCNU</name>
<dbReference type="SUPFAM" id="SSF51735">
    <property type="entry name" value="NAD(P)-binding Rossmann-fold domains"/>
    <property type="match status" value="1"/>
</dbReference>
<comment type="caution">
    <text evidence="3">The sequence shown here is derived from an EMBL/GenBank/DDBJ whole genome shotgun (WGS) entry which is preliminary data.</text>
</comment>